<dbReference type="AlphaFoldDB" id="A0A4U0WFW2"/>
<dbReference type="GO" id="GO:0008239">
    <property type="term" value="F:dipeptidyl-peptidase activity"/>
    <property type="evidence" value="ECO:0007669"/>
    <property type="project" value="TreeGrafter"/>
</dbReference>
<organism evidence="7 8">
    <name type="scientific">Friedmanniomyces simplex</name>
    <dbReference type="NCBI Taxonomy" id="329884"/>
    <lineage>
        <taxon>Eukaryota</taxon>
        <taxon>Fungi</taxon>
        <taxon>Dikarya</taxon>
        <taxon>Ascomycota</taxon>
        <taxon>Pezizomycotina</taxon>
        <taxon>Dothideomycetes</taxon>
        <taxon>Dothideomycetidae</taxon>
        <taxon>Mycosphaerellales</taxon>
        <taxon>Teratosphaeriaceae</taxon>
        <taxon>Friedmanniomyces</taxon>
    </lineage>
</organism>
<feature type="chain" id="PRO_5020570968" evidence="6">
    <location>
        <begin position="21"/>
        <end position="510"/>
    </location>
</feature>
<dbReference type="Gene3D" id="3.40.50.1820">
    <property type="entry name" value="alpha/beta hydrolase"/>
    <property type="match status" value="2"/>
</dbReference>
<dbReference type="PANTHER" id="PTHR11010">
    <property type="entry name" value="PROTEASE S28 PRO-X CARBOXYPEPTIDASE-RELATED"/>
    <property type="match status" value="1"/>
</dbReference>
<keyword evidence="4" id="KW-0378">Hydrolase</keyword>
<dbReference type="EMBL" id="NAJQ01001174">
    <property type="protein sequence ID" value="TKA61744.1"/>
    <property type="molecule type" value="Genomic_DNA"/>
</dbReference>
<keyword evidence="8" id="KW-1185">Reference proteome</keyword>
<evidence type="ECO:0000256" key="3">
    <source>
        <dbReference type="ARBA" id="ARBA00022729"/>
    </source>
</evidence>
<keyword evidence="2" id="KW-0645">Protease</keyword>
<evidence type="ECO:0000256" key="5">
    <source>
        <dbReference type="ARBA" id="ARBA00023180"/>
    </source>
</evidence>
<dbReference type="OrthoDB" id="1735038at2759"/>
<evidence type="ECO:0000256" key="1">
    <source>
        <dbReference type="ARBA" id="ARBA00011079"/>
    </source>
</evidence>
<name>A0A4U0WFW2_9PEZI</name>
<dbReference type="Proteomes" id="UP000309340">
    <property type="component" value="Unassembled WGS sequence"/>
</dbReference>
<dbReference type="STRING" id="329884.A0A4U0WFW2"/>
<evidence type="ECO:0000256" key="2">
    <source>
        <dbReference type="ARBA" id="ARBA00022670"/>
    </source>
</evidence>
<keyword evidence="5" id="KW-0325">Glycoprotein</keyword>
<comment type="caution">
    <text evidence="7">The sequence shown here is derived from an EMBL/GenBank/DDBJ whole genome shotgun (WGS) entry which is preliminary data.</text>
</comment>
<dbReference type="GO" id="GO:0070008">
    <property type="term" value="F:serine-type exopeptidase activity"/>
    <property type="evidence" value="ECO:0007669"/>
    <property type="project" value="InterPro"/>
</dbReference>
<dbReference type="InterPro" id="IPR008758">
    <property type="entry name" value="Peptidase_S28"/>
</dbReference>
<feature type="signal peptide" evidence="6">
    <location>
        <begin position="1"/>
        <end position="20"/>
    </location>
</feature>
<protein>
    <submittedName>
        <fullName evidence="7">Uncharacterized protein</fullName>
    </submittedName>
</protein>
<reference evidence="7 8" key="1">
    <citation type="submission" date="2017-03" db="EMBL/GenBank/DDBJ databases">
        <title>Genomes of endolithic fungi from Antarctica.</title>
        <authorList>
            <person name="Coleine C."/>
            <person name="Masonjones S."/>
            <person name="Stajich J.E."/>
        </authorList>
    </citation>
    <scope>NUCLEOTIDE SEQUENCE [LARGE SCALE GENOMIC DNA]</scope>
    <source>
        <strain evidence="7 8">CCFEE 5184</strain>
    </source>
</reference>
<comment type="similarity">
    <text evidence="1">Belongs to the peptidase S28 family.</text>
</comment>
<evidence type="ECO:0000313" key="7">
    <source>
        <dbReference type="EMBL" id="TKA61744.1"/>
    </source>
</evidence>
<dbReference type="InterPro" id="IPR029058">
    <property type="entry name" value="AB_hydrolase_fold"/>
</dbReference>
<evidence type="ECO:0000313" key="8">
    <source>
        <dbReference type="Proteomes" id="UP000309340"/>
    </source>
</evidence>
<keyword evidence="3 6" id="KW-0732">Signal</keyword>
<accession>A0A4U0WFW2</accession>
<evidence type="ECO:0000256" key="6">
    <source>
        <dbReference type="SAM" id="SignalP"/>
    </source>
</evidence>
<dbReference type="SUPFAM" id="SSF53474">
    <property type="entry name" value="alpha/beta-Hydrolases"/>
    <property type="match status" value="1"/>
</dbReference>
<dbReference type="Pfam" id="PF05577">
    <property type="entry name" value="Peptidase_S28"/>
    <property type="match status" value="1"/>
</dbReference>
<sequence length="510" mass="57433">MARLAYLLACLFHILLPTHGLPTHQAPLLAEDTQNFAKADILLPIDHFNSADTRVYSNKYWIYADSYQRGGPVFLYDGGERGVSDHGTHLSFSPLHPLLALAKRLGGLALVWEHRFYGESLPFPDLTADASPDENEGAYRYLNTEQALEDAVFLATHFQPPGLEHFWDDLKPERAPWVWIGGSYPGQRAAMIRKRNPDVFRAAWSSSAPVETAVDFPEYYLHISRDLPSGCRRVIQRVVRYVDEVLLEGSAVQKSQLRWEIARRWPSDRSLLSKIAFTLWGLDFHVASHLTSVIAWDWQTAGMTGPMNRTCTALRKVDTLNQPRGTDTAALSAVLDAIESSTEDFAGKPRFSPADQQAWQYQVCTEYPFFRTSLPSSDYNVLSSILTPESIWANTCARQYPWLSYPPDISASRKYANWDSNLTNIMWTAGLQDPWQERSMLPKYSLVPDAPSNRTPTREVPGADQVPKDGRVFGLLFAEGRHCGDLSAGGDDAEEATDLFERALGVWFRD</sequence>
<dbReference type="PANTHER" id="PTHR11010:SF117">
    <property type="entry name" value="SERINE PROTEASE 16"/>
    <property type="match status" value="1"/>
</dbReference>
<proteinExistence type="inferred from homology"/>
<dbReference type="GO" id="GO:0006508">
    <property type="term" value="P:proteolysis"/>
    <property type="evidence" value="ECO:0007669"/>
    <property type="project" value="UniProtKB-KW"/>
</dbReference>
<gene>
    <name evidence="7" type="ORF">B0A55_10594</name>
</gene>
<evidence type="ECO:0000256" key="4">
    <source>
        <dbReference type="ARBA" id="ARBA00022801"/>
    </source>
</evidence>